<accession>A0A2T5C137</accession>
<comment type="caution">
    <text evidence="1">The sequence shown here is derived from an EMBL/GenBank/DDBJ whole genome shotgun (WGS) entry which is preliminary data.</text>
</comment>
<sequence>MFLKRGRNQTESSEKSRRDDIWVALAFPLVKFRPGRDGTIFVLSFVLPKLNG</sequence>
<evidence type="ECO:0000313" key="2">
    <source>
        <dbReference type="Proteomes" id="UP000243525"/>
    </source>
</evidence>
<keyword evidence="2" id="KW-1185">Reference proteome</keyword>
<protein>
    <submittedName>
        <fullName evidence="1">Uncharacterized protein</fullName>
    </submittedName>
</protein>
<reference evidence="1 2" key="1">
    <citation type="submission" date="2018-04" db="EMBL/GenBank/DDBJ databases">
        <title>Genomic Encyclopedia of Archaeal and Bacterial Type Strains, Phase II (KMG-II): from individual species to whole genera.</title>
        <authorList>
            <person name="Goeker M."/>
        </authorList>
    </citation>
    <scope>NUCLEOTIDE SEQUENCE [LARGE SCALE GENOMIC DNA]</scope>
    <source>
        <strain evidence="1 2">DSM 28823</strain>
    </source>
</reference>
<organism evidence="1 2">
    <name type="scientific">Mangrovibacterium marinum</name>
    <dbReference type="NCBI Taxonomy" id="1639118"/>
    <lineage>
        <taxon>Bacteria</taxon>
        <taxon>Pseudomonadati</taxon>
        <taxon>Bacteroidota</taxon>
        <taxon>Bacteroidia</taxon>
        <taxon>Marinilabiliales</taxon>
        <taxon>Prolixibacteraceae</taxon>
        <taxon>Mangrovibacterium</taxon>
    </lineage>
</organism>
<name>A0A2T5C137_9BACT</name>
<gene>
    <name evidence="1" type="ORF">C8N47_10979</name>
</gene>
<proteinExistence type="predicted"/>
<dbReference type="EMBL" id="QAAD01000009">
    <property type="protein sequence ID" value="PTN08343.1"/>
    <property type="molecule type" value="Genomic_DNA"/>
</dbReference>
<dbReference type="Proteomes" id="UP000243525">
    <property type="component" value="Unassembled WGS sequence"/>
</dbReference>
<evidence type="ECO:0000313" key="1">
    <source>
        <dbReference type="EMBL" id="PTN08343.1"/>
    </source>
</evidence>
<dbReference type="AlphaFoldDB" id="A0A2T5C137"/>